<dbReference type="InterPro" id="IPR051940">
    <property type="entry name" value="Chitin_bind-dev_reg"/>
</dbReference>
<evidence type="ECO:0000259" key="8">
    <source>
        <dbReference type="PROSITE" id="PS50940"/>
    </source>
</evidence>
<feature type="compositionally biased region" description="Low complexity" evidence="6">
    <location>
        <begin position="327"/>
        <end position="342"/>
    </location>
</feature>
<dbReference type="SUPFAM" id="SSF57625">
    <property type="entry name" value="Invertebrate chitin-binding proteins"/>
    <property type="match status" value="5"/>
</dbReference>
<evidence type="ECO:0000256" key="1">
    <source>
        <dbReference type="ARBA" id="ARBA00022669"/>
    </source>
</evidence>
<sequence length="689" mass="74792">MKGFQIIGLLGLFALLVSGSTSSGEDTTIDLTTDESINVEDTTEVPATTLPPPVLCADEDLFLPAPDCREYYQCLYGEGILKICPDGLYWDRKLNVCSWESQHCADDKNETTTPSTLNCASGLPFLPYIPDCTKFIQCVYNIGFKLSCPSGLYWNQPLQSCDYTCDNAIEFSGAHQDTTNDPEGSTTSEVDTTVTTETTTEEPEDDTTGEDSTPIPEESTTVPQDTTNDPEGSTTSEDDTTVTIETTTEKPEDDTTVEDSTPIPEESTTVPQDTTNDPEGSTTSEDDTTVTIETTTEKPEDDTTVEDSTPIPEESTTVPQDTTNDPEGSTTSEDDTTVTIETTTEKPEDDTTVEDSTPIPEESTTVSQDTTNDPKGSTTSEDDTTVTIETTTEKTEVDTTVEDSTPIPDESSTVPQDTTNDPEGSTTSEDDTTVTIETTTKNPEDDTTVEDSTPIPEESTTVPQENSTAGPVSTSSTPVYDTTSSPIPSSSRSTTLEPSSSSSPDTTTSSLPPFSCSTGYQYLPHPTNCHKYIHCSNGNELIMECPANLYWDYHKFVCSGDSGVCYNDDENSNPEEKVCGPGVDFLAHPTDCTMYLQCSNGVALERRCPDPLYWNPEIKSCDWSNKYCTNLRASQSISCAAGMNFDVFQSDCSQYVKCFGSRGVVMSCNSGLYWNPVSQACEKSRRFCT</sequence>
<evidence type="ECO:0000313" key="10">
    <source>
        <dbReference type="Proteomes" id="UP000001292"/>
    </source>
</evidence>
<feature type="compositionally biased region" description="Polar residues" evidence="6">
    <location>
        <begin position="314"/>
        <end position="326"/>
    </location>
</feature>
<dbReference type="SMART" id="SM00494">
    <property type="entry name" value="ChtBD2"/>
    <property type="match status" value="5"/>
</dbReference>
<feature type="domain" description="Chitin-binding type-2" evidence="8">
    <location>
        <begin position="513"/>
        <end position="567"/>
    </location>
</feature>
<evidence type="ECO:0000256" key="2">
    <source>
        <dbReference type="ARBA" id="ARBA00022729"/>
    </source>
</evidence>
<dbReference type="OMA" id="CYNDDEN"/>
<protein>
    <submittedName>
        <fullName evidence="9">GM24687</fullName>
    </submittedName>
</protein>
<dbReference type="PANTHER" id="PTHR23301">
    <property type="entry name" value="CHITIN BINDING PERITROPHIN-A"/>
    <property type="match status" value="1"/>
</dbReference>
<dbReference type="PROSITE" id="PS50940">
    <property type="entry name" value="CHIT_BIND_II"/>
    <property type="match status" value="5"/>
</dbReference>
<organism evidence="10">
    <name type="scientific">Drosophila sechellia</name>
    <name type="common">Fruit fly</name>
    <dbReference type="NCBI Taxonomy" id="7238"/>
    <lineage>
        <taxon>Eukaryota</taxon>
        <taxon>Metazoa</taxon>
        <taxon>Ecdysozoa</taxon>
        <taxon>Arthropoda</taxon>
        <taxon>Hexapoda</taxon>
        <taxon>Insecta</taxon>
        <taxon>Pterygota</taxon>
        <taxon>Neoptera</taxon>
        <taxon>Endopterygota</taxon>
        <taxon>Diptera</taxon>
        <taxon>Brachycera</taxon>
        <taxon>Muscomorpha</taxon>
        <taxon>Ephydroidea</taxon>
        <taxon>Drosophilidae</taxon>
        <taxon>Drosophila</taxon>
        <taxon>Sophophora</taxon>
    </lineage>
</organism>
<evidence type="ECO:0000256" key="3">
    <source>
        <dbReference type="ARBA" id="ARBA00022737"/>
    </source>
</evidence>
<feature type="domain" description="Chitin-binding type-2" evidence="8">
    <location>
        <begin position="116"/>
        <end position="163"/>
    </location>
</feature>
<evidence type="ECO:0000256" key="5">
    <source>
        <dbReference type="ARBA" id="ARBA00023180"/>
    </source>
</evidence>
<gene>
    <name evidence="9" type="primary">Dsec\GM24687</name>
    <name evidence="9" type="ORF">Dsec_GM24687</name>
</gene>
<keyword evidence="4" id="KW-1015">Disulfide bond</keyword>
<feature type="compositionally biased region" description="Low complexity" evidence="6">
    <location>
        <begin position="279"/>
        <end position="294"/>
    </location>
</feature>
<feature type="compositionally biased region" description="Low complexity" evidence="6">
    <location>
        <begin position="231"/>
        <end position="246"/>
    </location>
</feature>
<dbReference type="PANTHER" id="PTHR23301:SF106">
    <property type="entry name" value="CHITIN-BINDING TYPE-2 DOMAIN-CONTAINING PROTEIN-RELATED"/>
    <property type="match status" value="1"/>
</dbReference>
<dbReference type="AlphaFoldDB" id="B4HFG7"/>
<name>B4HFG7_DROSE</name>
<feature type="compositionally biased region" description="Low complexity" evidence="6">
    <location>
        <begin position="183"/>
        <end position="198"/>
    </location>
</feature>
<feature type="compositionally biased region" description="Polar residues" evidence="6">
    <location>
        <begin position="218"/>
        <end position="230"/>
    </location>
</feature>
<dbReference type="Proteomes" id="UP000001292">
    <property type="component" value="Unassembled WGS sequence"/>
</dbReference>
<feature type="compositionally biased region" description="Acidic residues" evidence="6">
    <location>
        <begin position="199"/>
        <end position="209"/>
    </location>
</feature>
<evidence type="ECO:0000256" key="6">
    <source>
        <dbReference type="SAM" id="MobiDB-lite"/>
    </source>
</evidence>
<proteinExistence type="predicted"/>
<dbReference type="EMBL" id="CH480815">
    <property type="protein sequence ID" value="EDW41198.1"/>
    <property type="molecule type" value="Genomic_DNA"/>
</dbReference>
<evidence type="ECO:0000256" key="7">
    <source>
        <dbReference type="SAM" id="SignalP"/>
    </source>
</evidence>
<keyword evidence="1" id="KW-0147">Chitin-binding</keyword>
<dbReference type="GO" id="GO:0005576">
    <property type="term" value="C:extracellular region"/>
    <property type="evidence" value="ECO:0007669"/>
    <property type="project" value="InterPro"/>
</dbReference>
<reference evidence="9 10" key="1">
    <citation type="journal article" date="2007" name="Nature">
        <title>Evolution of genes and genomes on the Drosophila phylogeny.</title>
        <authorList>
            <consortium name="Drosophila 12 Genomes Consortium"/>
            <person name="Clark A.G."/>
            <person name="Eisen M.B."/>
            <person name="Smith D.R."/>
            <person name="Bergman C.M."/>
            <person name="Oliver B."/>
            <person name="Markow T.A."/>
            <person name="Kaufman T.C."/>
            <person name="Kellis M."/>
            <person name="Gelbart W."/>
            <person name="Iyer V.N."/>
            <person name="Pollard D.A."/>
            <person name="Sackton T.B."/>
            <person name="Larracuente A.M."/>
            <person name="Singh N.D."/>
            <person name="Abad J.P."/>
            <person name="Abt D.N."/>
            <person name="Adryan B."/>
            <person name="Aguade M."/>
            <person name="Akashi H."/>
            <person name="Anderson W.W."/>
            <person name="Aquadro C.F."/>
            <person name="Ardell D.H."/>
            <person name="Arguello R."/>
            <person name="Artieri C.G."/>
            <person name="Barbash D.A."/>
            <person name="Barker D."/>
            <person name="Barsanti P."/>
            <person name="Batterham P."/>
            <person name="Batzoglou S."/>
            <person name="Begun D."/>
            <person name="Bhutkar A."/>
            <person name="Blanco E."/>
            <person name="Bosak S.A."/>
            <person name="Bradley R.K."/>
            <person name="Brand A.D."/>
            <person name="Brent M.R."/>
            <person name="Brooks A.N."/>
            <person name="Brown R.H."/>
            <person name="Butlin R.K."/>
            <person name="Caggese C."/>
            <person name="Calvi B.R."/>
            <person name="Bernardo de Carvalho A."/>
            <person name="Caspi A."/>
            <person name="Castrezana S."/>
            <person name="Celniker S.E."/>
            <person name="Chang J.L."/>
            <person name="Chapple C."/>
            <person name="Chatterji S."/>
            <person name="Chinwalla A."/>
            <person name="Civetta A."/>
            <person name="Clifton S.W."/>
            <person name="Comeron J.M."/>
            <person name="Costello J.C."/>
            <person name="Coyne J.A."/>
            <person name="Daub J."/>
            <person name="David R.G."/>
            <person name="Delcher A.L."/>
            <person name="Delehaunty K."/>
            <person name="Do C.B."/>
            <person name="Ebling H."/>
            <person name="Edwards K."/>
            <person name="Eickbush T."/>
            <person name="Evans J.D."/>
            <person name="Filipski A."/>
            <person name="Findeiss S."/>
            <person name="Freyhult E."/>
            <person name="Fulton L."/>
            <person name="Fulton R."/>
            <person name="Garcia A.C."/>
            <person name="Gardiner A."/>
            <person name="Garfield D.A."/>
            <person name="Garvin B.E."/>
            <person name="Gibson G."/>
            <person name="Gilbert D."/>
            <person name="Gnerre S."/>
            <person name="Godfrey J."/>
            <person name="Good R."/>
            <person name="Gotea V."/>
            <person name="Gravely B."/>
            <person name="Greenberg A.J."/>
            <person name="Griffiths-Jones S."/>
            <person name="Gross S."/>
            <person name="Guigo R."/>
            <person name="Gustafson E.A."/>
            <person name="Haerty W."/>
            <person name="Hahn M.W."/>
            <person name="Halligan D.L."/>
            <person name="Halpern A.L."/>
            <person name="Halter G.M."/>
            <person name="Han M.V."/>
            <person name="Heger A."/>
            <person name="Hillier L."/>
            <person name="Hinrichs A.S."/>
            <person name="Holmes I."/>
            <person name="Hoskins R.A."/>
            <person name="Hubisz M.J."/>
            <person name="Hultmark D."/>
            <person name="Huntley M.A."/>
            <person name="Jaffe D.B."/>
            <person name="Jagadeeshan S."/>
            <person name="Jeck W.R."/>
            <person name="Johnson J."/>
            <person name="Jones C.D."/>
            <person name="Jordan W.C."/>
            <person name="Karpen G.H."/>
            <person name="Kataoka E."/>
            <person name="Keightley P.D."/>
            <person name="Kheradpour P."/>
            <person name="Kirkness E.F."/>
            <person name="Koerich L.B."/>
            <person name="Kristiansen K."/>
            <person name="Kudrna D."/>
            <person name="Kulathinal R.J."/>
            <person name="Kumar S."/>
            <person name="Kwok R."/>
            <person name="Lander E."/>
            <person name="Langley C.H."/>
            <person name="Lapoint R."/>
            <person name="Lazzaro B.P."/>
            <person name="Lee S.J."/>
            <person name="Levesque L."/>
            <person name="Li R."/>
            <person name="Lin C.F."/>
            <person name="Lin M.F."/>
            <person name="Lindblad-Toh K."/>
            <person name="Llopart A."/>
            <person name="Long M."/>
            <person name="Low L."/>
            <person name="Lozovsky E."/>
            <person name="Lu J."/>
            <person name="Luo M."/>
            <person name="Machado C.A."/>
            <person name="Makalowski W."/>
            <person name="Marzo M."/>
            <person name="Matsuda M."/>
            <person name="Matzkin L."/>
            <person name="McAllister B."/>
            <person name="McBride C.S."/>
            <person name="McKernan B."/>
            <person name="McKernan K."/>
            <person name="Mendez-Lago M."/>
            <person name="Minx P."/>
            <person name="Mollenhauer M.U."/>
            <person name="Montooth K."/>
            <person name="Mount S.M."/>
            <person name="Mu X."/>
            <person name="Myers E."/>
            <person name="Negre B."/>
            <person name="Newfeld S."/>
            <person name="Nielsen R."/>
            <person name="Noor M.A."/>
            <person name="O'Grady P."/>
            <person name="Pachter L."/>
            <person name="Papaceit M."/>
            <person name="Parisi M.J."/>
            <person name="Parisi M."/>
            <person name="Parts L."/>
            <person name="Pedersen J.S."/>
            <person name="Pesole G."/>
            <person name="Phillippy A.M."/>
            <person name="Ponting C.P."/>
            <person name="Pop M."/>
            <person name="Porcelli D."/>
            <person name="Powell J.R."/>
            <person name="Prohaska S."/>
            <person name="Pruitt K."/>
            <person name="Puig M."/>
            <person name="Quesneville H."/>
            <person name="Ram K.R."/>
            <person name="Rand D."/>
            <person name="Rasmussen M.D."/>
            <person name="Reed L.K."/>
            <person name="Reenan R."/>
            <person name="Reily A."/>
            <person name="Remington K.A."/>
            <person name="Rieger T.T."/>
            <person name="Ritchie M.G."/>
            <person name="Robin C."/>
            <person name="Rogers Y.H."/>
            <person name="Rohde C."/>
            <person name="Rozas J."/>
            <person name="Rubenfield M.J."/>
            <person name="Ruiz A."/>
            <person name="Russo S."/>
            <person name="Salzberg S.L."/>
            <person name="Sanchez-Gracia A."/>
            <person name="Saranga D.J."/>
            <person name="Sato H."/>
            <person name="Schaeffer S.W."/>
            <person name="Schatz M.C."/>
            <person name="Schlenke T."/>
            <person name="Schwartz R."/>
            <person name="Segarra C."/>
            <person name="Singh R.S."/>
            <person name="Sirot L."/>
            <person name="Sirota M."/>
            <person name="Sisneros N.B."/>
            <person name="Smith C.D."/>
            <person name="Smith T.F."/>
            <person name="Spieth J."/>
            <person name="Stage D.E."/>
            <person name="Stark A."/>
            <person name="Stephan W."/>
            <person name="Strausberg R.L."/>
            <person name="Strempel S."/>
            <person name="Sturgill D."/>
            <person name="Sutton G."/>
            <person name="Sutton G.G."/>
            <person name="Tao W."/>
            <person name="Teichmann S."/>
            <person name="Tobari Y.N."/>
            <person name="Tomimura Y."/>
            <person name="Tsolas J.M."/>
            <person name="Valente V.L."/>
            <person name="Venter E."/>
            <person name="Venter J.C."/>
            <person name="Vicario S."/>
            <person name="Vieira F.G."/>
            <person name="Vilella A.J."/>
            <person name="Villasante A."/>
            <person name="Walenz B."/>
            <person name="Wang J."/>
            <person name="Wasserman M."/>
            <person name="Watts T."/>
            <person name="Wilson D."/>
            <person name="Wilson R.K."/>
            <person name="Wing R.A."/>
            <person name="Wolfner M.F."/>
            <person name="Wong A."/>
            <person name="Wong G.K."/>
            <person name="Wu C.I."/>
            <person name="Wu G."/>
            <person name="Yamamoto D."/>
            <person name="Yang H.P."/>
            <person name="Yang S.P."/>
            <person name="Yorke J.A."/>
            <person name="Yoshida K."/>
            <person name="Zdobnov E."/>
            <person name="Zhang P."/>
            <person name="Zhang Y."/>
            <person name="Zimin A.V."/>
            <person name="Baldwin J."/>
            <person name="Abdouelleil A."/>
            <person name="Abdulkadir J."/>
            <person name="Abebe A."/>
            <person name="Abera B."/>
            <person name="Abreu J."/>
            <person name="Acer S.C."/>
            <person name="Aftuck L."/>
            <person name="Alexander A."/>
            <person name="An P."/>
            <person name="Anderson E."/>
            <person name="Anderson S."/>
            <person name="Arachi H."/>
            <person name="Azer M."/>
            <person name="Bachantsang P."/>
            <person name="Barry A."/>
            <person name="Bayul T."/>
            <person name="Berlin A."/>
            <person name="Bessette D."/>
            <person name="Bloom T."/>
            <person name="Blye J."/>
            <person name="Boguslavskiy L."/>
            <person name="Bonnet C."/>
            <person name="Boukhgalter B."/>
            <person name="Bourzgui I."/>
            <person name="Brown A."/>
            <person name="Cahill P."/>
            <person name="Channer S."/>
            <person name="Cheshatsang Y."/>
            <person name="Chuda L."/>
            <person name="Citroen M."/>
            <person name="Collymore A."/>
            <person name="Cooke P."/>
            <person name="Costello M."/>
            <person name="D'Aco K."/>
            <person name="Daza R."/>
            <person name="De Haan G."/>
            <person name="DeGray S."/>
            <person name="DeMaso C."/>
            <person name="Dhargay N."/>
            <person name="Dooley K."/>
            <person name="Dooley E."/>
            <person name="Doricent M."/>
            <person name="Dorje P."/>
            <person name="Dorjee K."/>
            <person name="Dupes A."/>
            <person name="Elong R."/>
            <person name="Falk J."/>
            <person name="Farina A."/>
            <person name="Faro S."/>
            <person name="Ferguson D."/>
            <person name="Fisher S."/>
            <person name="Foley C.D."/>
            <person name="Franke A."/>
            <person name="Friedrich D."/>
            <person name="Gadbois L."/>
            <person name="Gearin G."/>
            <person name="Gearin C.R."/>
            <person name="Giannoukos G."/>
            <person name="Goode T."/>
            <person name="Graham J."/>
            <person name="Grandbois E."/>
            <person name="Grewal S."/>
            <person name="Gyaltsen K."/>
            <person name="Hafez N."/>
            <person name="Hagos B."/>
            <person name="Hall J."/>
            <person name="Henson C."/>
            <person name="Hollinger A."/>
            <person name="Honan T."/>
            <person name="Huard M.D."/>
            <person name="Hughes L."/>
            <person name="Hurhula B."/>
            <person name="Husby M.E."/>
            <person name="Kamat A."/>
            <person name="Kanga B."/>
            <person name="Kashin S."/>
            <person name="Khazanovich D."/>
            <person name="Kisner P."/>
            <person name="Lance K."/>
            <person name="Lara M."/>
            <person name="Lee W."/>
            <person name="Lennon N."/>
            <person name="Letendre F."/>
            <person name="LeVine R."/>
            <person name="Lipovsky A."/>
            <person name="Liu X."/>
            <person name="Liu J."/>
            <person name="Liu S."/>
            <person name="Lokyitsang T."/>
            <person name="Lokyitsang Y."/>
            <person name="Lubonja R."/>
            <person name="Lui A."/>
            <person name="MacDonald P."/>
            <person name="Magnisalis V."/>
            <person name="Maru K."/>
            <person name="Matthews C."/>
            <person name="McCusker W."/>
            <person name="McDonough S."/>
            <person name="Mehta T."/>
            <person name="Meldrim J."/>
            <person name="Meneus L."/>
            <person name="Mihai O."/>
            <person name="Mihalev A."/>
            <person name="Mihova T."/>
            <person name="Mittelman R."/>
            <person name="Mlenga V."/>
            <person name="Montmayeur A."/>
            <person name="Mulrain L."/>
            <person name="Navidi A."/>
            <person name="Naylor J."/>
            <person name="Negash T."/>
            <person name="Nguyen T."/>
            <person name="Nguyen N."/>
            <person name="Nicol R."/>
            <person name="Norbu C."/>
            <person name="Norbu N."/>
            <person name="Novod N."/>
            <person name="O'Neill B."/>
            <person name="Osman S."/>
            <person name="Markiewicz E."/>
            <person name="Oyono O.L."/>
            <person name="Patti C."/>
            <person name="Phunkhang P."/>
            <person name="Pierre F."/>
            <person name="Priest M."/>
            <person name="Raghuraman S."/>
            <person name="Rege F."/>
            <person name="Reyes R."/>
            <person name="Rise C."/>
            <person name="Rogov P."/>
            <person name="Ross K."/>
            <person name="Ryan E."/>
            <person name="Settipalli S."/>
            <person name="Shea T."/>
            <person name="Sherpa N."/>
            <person name="Shi L."/>
            <person name="Shih D."/>
            <person name="Sparrow T."/>
            <person name="Spaulding J."/>
            <person name="Stalker J."/>
            <person name="Stange-Thomann N."/>
            <person name="Stavropoulos S."/>
            <person name="Stone C."/>
            <person name="Strader C."/>
            <person name="Tesfaye S."/>
            <person name="Thomson T."/>
            <person name="Thoulutsang Y."/>
            <person name="Thoulutsang D."/>
            <person name="Topham K."/>
            <person name="Topping I."/>
            <person name="Tsamla T."/>
            <person name="Vassiliev H."/>
            <person name="Vo A."/>
            <person name="Wangchuk T."/>
            <person name="Wangdi T."/>
            <person name="Weiand M."/>
            <person name="Wilkinson J."/>
            <person name="Wilson A."/>
            <person name="Yadav S."/>
            <person name="Young G."/>
            <person name="Yu Q."/>
            <person name="Zembek L."/>
            <person name="Zhong D."/>
            <person name="Zimmer A."/>
            <person name="Zwirko Z."/>
            <person name="Jaffe D.B."/>
            <person name="Alvarez P."/>
            <person name="Brockman W."/>
            <person name="Butler J."/>
            <person name="Chin C."/>
            <person name="Gnerre S."/>
            <person name="Grabherr M."/>
            <person name="Kleber M."/>
            <person name="Mauceli E."/>
            <person name="MacCallum I."/>
        </authorList>
    </citation>
    <scope>NUCLEOTIDE SEQUENCE [LARGE SCALE GENOMIC DNA]</scope>
    <source>
        <strain evidence="10">Rob3c / Tucson 14021-0248.25</strain>
    </source>
</reference>
<keyword evidence="3" id="KW-0677">Repeat</keyword>
<feature type="compositionally biased region" description="Polar residues" evidence="6">
    <location>
        <begin position="458"/>
        <end position="481"/>
    </location>
</feature>
<dbReference type="InterPro" id="IPR002557">
    <property type="entry name" value="Chitin-bd_dom"/>
</dbReference>
<feature type="compositionally biased region" description="Polar residues" evidence="6">
    <location>
        <begin position="362"/>
        <end position="376"/>
    </location>
</feature>
<keyword evidence="10" id="KW-1185">Reference proteome</keyword>
<feature type="compositionally biased region" description="Polar residues" evidence="6">
    <location>
        <begin position="410"/>
        <end position="424"/>
    </location>
</feature>
<evidence type="ECO:0000256" key="4">
    <source>
        <dbReference type="ARBA" id="ARBA00023157"/>
    </source>
</evidence>
<keyword evidence="2 7" id="KW-0732">Signal</keyword>
<feature type="chain" id="PRO_5002808668" evidence="7">
    <location>
        <begin position="20"/>
        <end position="689"/>
    </location>
</feature>
<feature type="region of interest" description="Disordered" evidence="6">
    <location>
        <begin position="174"/>
        <end position="510"/>
    </location>
</feature>
<dbReference type="STRING" id="7238.B4HFG7"/>
<dbReference type="SMR" id="B4HFG7"/>
<feature type="domain" description="Chitin-binding type-2" evidence="8">
    <location>
        <begin position="53"/>
        <end position="106"/>
    </location>
</feature>
<keyword evidence="5" id="KW-0325">Glycoprotein</keyword>
<dbReference type="InterPro" id="IPR036508">
    <property type="entry name" value="Chitin-bd_dom_sf"/>
</dbReference>
<dbReference type="Gene3D" id="2.170.140.10">
    <property type="entry name" value="Chitin binding domain"/>
    <property type="match status" value="5"/>
</dbReference>
<dbReference type="GO" id="GO:0008061">
    <property type="term" value="F:chitin binding"/>
    <property type="evidence" value="ECO:0007669"/>
    <property type="project" value="UniProtKB-KW"/>
</dbReference>
<dbReference type="HOGENOM" id="CLU_025353_0_0_1"/>
<feature type="domain" description="Chitin-binding type-2" evidence="8">
    <location>
        <begin position="636"/>
        <end position="689"/>
    </location>
</feature>
<feature type="signal peptide" evidence="7">
    <location>
        <begin position="1"/>
        <end position="19"/>
    </location>
</feature>
<accession>B4HFG7</accession>
<feature type="compositionally biased region" description="Low complexity" evidence="6">
    <location>
        <begin position="482"/>
        <end position="510"/>
    </location>
</feature>
<evidence type="ECO:0000313" key="9">
    <source>
        <dbReference type="EMBL" id="EDW41198.1"/>
    </source>
</evidence>
<dbReference type="PhylomeDB" id="B4HFG7"/>
<feature type="domain" description="Chitin-binding type-2" evidence="8">
    <location>
        <begin position="576"/>
        <end position="630"/>
    </location>
</feature>
<dbReference type="Pfam" id="PF01607">
    <property type="entry name" value="CBM_14"/>
    <property type="match status" value="5"/>
</dbReference>
<feature type="compositionally biased region" description="Polar residues" evidence="6">
    <location>
        <begin position="266"/>
        <end position="278"/>
    </location>
</feature>